<dbReference type="EMBL" id="MLJW01007213">
    <property type="protein sequence ID" value="OIQ65579.1"/>
    <property type="molecule type" value="Genomic_DNA"/>
</dbReference>
<proteinExistence type="predicted"/>
<name>A0A1J5PJW3_9ZZZZ</name>
<evidence type="ECO:0000256" key="1">
    <source>
        <dbReference type="SAM" id="MobiDB-lite"/>
    </source>
</evidence>
<evidence type="ECO:0000313" key="2">
    <source>
        <dbReference type="EMBL" id="OIQ65579.1"/>
    </source>
</evidence>
<dbReference type="AlphaFoldDB" id="A0A1J5PJW3"/>
<feature type="region of interest" description="Disordered" evidence="1">
    <location>
        <begin position="156"/>
        <end position="178"/>
    </location>
</feature>
<organism evidence="2">
    <name type="scientific">mine drainage metagenome</name>
    <dbReference type="NCBI Taxonomy" id="410659"/>
    <lineage>
        <taxon>unclassified sequences</taxon>
        <taxon>metagenomes</taxon>
        <taxon>ecological metagenomes</taxon>
    </lineage>
</organism>
<accession>A0A1J5PJW3</accession>
<sequence length="222" mass="25410">MRRAATMRQPPQDHAVAAQHLGAINPRVIARHICGLCPMRSRQHHRPCDQRPCIAGPAGLHRKRGEVGRLRHHLLHRGLAQDFCSCAKGGLQHWPARQGIAHPFNRRGRTQPGQKSTEVRDLIKRQPKPRGHPLFRAEQVGHHWHKRCAAIVQNRRVKTQDRPTRTQNPHLNRGDLMPCRHRLGDPQQVSLPLDPSQKRAQIYEMRQRADGDHQIADGEEPL</sequence>
<comment type="caution">
    <text evidence="2">The sequence shown here is derived from an EMBL/GenBank/DDBJ whole genome shotgun (WGS) entry which is preliminary data.</text>
</comment>
<reference evidence="2" key="1">
    <citation type="submission" date="2016-10" db="EMBL/GenBank/DDBJ databases">
        <title>Sequence of Gallionella enrichment culture.</title>
        <authorList>
            <person name="Poehlein A."/>
            <person name="Muehling M."/>
            <person name="Daniel R."/>
        </authorList>
    </citation>
    <scope>NUCLEOTIDE SEQUENCE</scope>
</reference>
<protein>
    <submittedName>
        <fullName evidence="2">Uncharacterized protein</fullName>
    </submittedName>
</protein>
<gene>
    <name evidence="2" type="ORF">GALL_528620</name>
</gene>